<keyword evidence="5" id="KW-0547">Nucleotide-binding</keyword>
<organism evidence="11">
    <name type="scientific">Leviviridae sp</name>
    <dbReference type="NCBI Taxonomy" id="2027243"/>
    <lineage>
        <taxon>Viruses</taxon>
        <taxon>Riboviria</taxon>
        <taxon>Orthornavirae</taxon>
        <taxon>Lenarviricota</taxon>
        <taxon>Leviviricetes</taxon>
        <taxon>Norzivirales</taxon>
        <taxon>Fiersviridae</taxon>
    </lineage>
</organism>
<dbReference type="InterPro" id="IPR005093">
    <property type="entry name" value="RNArep_beta"/>
</dbReference>
<evidence type="ECO:0000256" key="5">
    <source>
        <dbReference type="ARBA" id="ARBA00022741"/>
    </source>
</evidence>
<feature type="binding site" evidence="9">
    <location>
        <position position="257"/>
    </location>
    <ligand>
        <name>Mg(2+)</name>
        <dbReference type="ChEBI" id="CHEBI:18420"/>
        <label>2</label>
    </ligand>
</feature>
<dbReference type="InterPro" id="IPR007096">
    <property type="entry name" value="RNA-dir_Rpol_cat_phage"/>
</dbReference>
<evidence type="ECO:0000259" key="10">
    <source>
        <dbReference type="PROSITE" id="PS50522"/>
    </source>
</evidence>
<evidence type="ECO:0000313" key="11">
    <source>
        <dbReference type="EMBL" id="QDH86980.1"/>
    </source>
</evidence>
<reference evidence="11" key="1">
    <citation type="submission" date="2019-05" db="EMBL/GenBank/DDBJ databases">
        <title>Metatranscriptomic reconstruction reveals RNA viruses with the potential to shape carbon cycling in soil.</title>
        <authorList>
            <person name="Starr E.P."/>
            <person name="Nuccio E."/>
            <person name="Pett-Ridge J."/>
            <person name="Banfield J.F."/>
            <person name="Firestone M.K."/>
        </authorList>
    </citation>
    <scope>NUCLEOTIDE SEQUENCE</scope>
    <source>
        <strain evidence="11">H3_Rhizo_Litter_13_scaffold_1870_e_2133</strain>
    </source>
</reference>
<evidence type="ECO:0000256" key="3">
    <source>
        <dbReference type="ARBA" id="ARBA00022679"/>
    </source>
</evidence>
<dbReference type="EMBL" id="MN033079">
    <property type="protein sequence ID" value="QDH86980.1"/>
    <property type="molecule type" value="Genomic_RNA"/>
</dbReference>
<gene>
    <name evidence="11" type="ORF">H3RhizoL131870e2133_000001</name>
</gene>
<dbReference type="GO" id="GO:0046872">
    <property type="term" value="F:metal ion binding"/>
    <property type="evidence" value="ECO:0007669"/>
    <property type="project" value="UniProtKB-KW"/>
</dbReference>
<evidence type="ECO:0000256" key="8">
    <source>
        <dbReference type="ARBA" id="ARBA00048744"/>
    </source>
</evidence>
<name>A0A514D037_9VIRU</name>
<proteinExistence type="predicted"/>
<dbReference type="PROSITE" id="PS50522">
    <property type="entry name" value="RDRP_PHAGE"/>
    <property type="match status" value="1"/>
</dbReference>
<comment type="catalytic activity">
    <reaction evidence="8">
        <text>RNA(n) + a ribonucleoside 5'-triphosphate = RNA(n+1) + diphosphate</text>
        <dbReference type="Rhea" id="RHEA:21248"/>
        <dbReference type="Rhea" id="RHEA-COMP:14527"/>
        <dbReference type="Rhea" id="RHEA-COMP:17342"/>
        <dbReference type="ChEBI" id="CHEBI:33019"/>
        <dbReference type="ChEBI" id="CHEBI:61557"/>
        <dbReference type="ChEBI" id="CHEBI:140395"/>
        <dbReference type="EC" id="2.7.7.48"/>
    </reaction>
</comment>
<keyword evidence="9" id="KW-0479">Metal-binding</keyword>
<keyword evidence="4" id="KW-0548">Nucleotidyltransferase</keyword>
<keyword evidence="9" id="KW-0460">Magnesium</keyword>
<dbReference type="Pfam" id="PF03431">
    <property type="entry name" value="RNA_replicase_B"/>
    <property type="match status" value="1"/>
</dbReference>
<evidence type="ECO:0000256" key="2">
    <source>
        <dbReference type="ARBA" id="ARBA00022484"/>
    </source>
</evidence>
<feature type="binding site" evidence="9">
    <location>
        <position position="349"/>
    </location>
    <ligand>
        <name>Mg(2+)</name>
        <dbReference type="ChEBI" id="CHEBI:18420"/>
        <label>2</label>
    </ligand>
</feature>
<keyword evidence="6" id="KW-0693">Viral RNA replication</keyword>
<feature type="binding site" evidence="9">
    <location>
        <position position="348"/>
    </location>
    <ligand>
        <name>Mg(2+)</name>
        <dbReference type="ChEBI" id="CHEBI:18420"/>
        <label>2</label>
    </ligand>
</feature>
<evidence type="ECO:0000256" key="1">
    <source>
        <dbReference type="ARBA" id="ARBA00012494"/>
    </source>
</evidence>
<dbReference type="GO" id="GO:0000166">
    <property type="term" value="F:nucleotide binding"/>
    <property type="evidence" value="ECO:0007669"/>
    <property type="project" value="UniProtKB-KW"/>
</dbReference>
<dbReference type="GO" id="GO:0003968">
    <property type="term" value="F:RNA-directed RNA polymerase activity"/>
    <property type="evidence" value="ECO:0007669"/>
    <property type="project" value="UniProtKB-KW"/>
</dbReference>
<sequence>MALKPEVLYSLLLEDLSDTFGPDFLIDCQGPMWPDMSLSQCAGYSIFHSFLKKLETGRTKDTDRLALERFITCNDSCGNWALPDLYDSRIETLLGEVRRAIYEFWFKDGEPLVDHPFDILERGSVGPGVSIGSEGDSFYAKLFSSRLTCSDSSLYFWYKRYIKSFPEWLNAENIRILNYGEASITPSNRLSFVPKNDEISRTICIEPTLNTIFQAGLGRILESRLYERYGIALSNQQFENRELARFGSLDDDIVTIDLSSASDSISLKMLEWLLPKSFYNQLFKYRSHSSEVKGLGTVPLNMISTMGNGYTFPLQTIIFCAVVVAAFRFRGIPYSVGGVRYLWGVNGDDIACPSLIARDVIDLLVILGFRINNDKTFVKGPFRESCGWDCFLGSNVRGVYVKTLKTPASRYVVLNLLAQFTTRTGIFLPKTFGRLLETVDFNPVPLWENMDSGIRMPLVYAKPDLDKDTFGHVYKALVPRSRVIRITETCVVVPRSCKQLIYNPSGLFVSFLQRGIYGGKIGIREDDVRYATKLRTTSFWNSPDPSNCCSVDQWWNTTAFLYFERS</sequence>
<protein>
    <recommendedName>
        <fullName evidence="1">RNA-directed RNA polymerase</fullName>
        <ecNumber evidence="1">2.7.7.48</ecNumber>
    </recommendedName>
    <alternativeName>
        <fullName evidence="7">RNA replicase beta chain</fullName>
    </alternativeName>
</protein>
<feature type="domain" description="RdRp catalytic" evidence="10">
    <location>
        <begin position="242"/>
        <end position="380"/>
    </location>
</feature>
<evidence type="ECO:0000256" key="9">
    <source>
        <dbReference type="PIRSR" id="PIRSR605093-1"/>
    </source>
</evidence>
<evidence type="ECO:0000256" key="6">
    <source>
        <dbReference type="ARBA" id="ARBA00022953"/>
    </source>
</evidence>
<keyword evidence="2 11" id="KW-0696">RNA-directed RNA polymerase</keyword>
<dbReference type="EC" id="2.7.7.48" evidence="1"/>
<keyword evidence="3" id="KW-0808">Transferase</keyword>
<evidence type="ECO:0000256" key="4">
    <source>
        <dbReference type="ARBA" id="ARBA00022695"/>
    </source>
</evidence>
<comment type="cofactor">
    <cofactor evidence="9">
        <name>Mg(2+)</name>
        <dbReference type="ChEBI" id="CHEBI:18420"/>
    </cofactor>
    <text evidence="9">Binds 2 Mg(2+) per subunit.</text>
</comment>
<accession>A0A514D037</accession>
<dbReference type="GO" id="GO:0039694">
    <property type="term" value="P:viral RNA genome replication"/>
    <property type="evidence" value="ECO:0007669"/>
    <property type="project" value="InterPro"/>
</dbReference>
<evidence type="ECO:0000256" key="7">
    <source>
        <dbReference type="ARBA" id="ARBA00030248"/>
    </source>
</evidence>